<dbReference type="EMBL" id="JAGGKT010000012">
    <property type="protein sequence ID" value="MBP1933688.1"/>
    <property type="molecule type" value="Genomic_DNA"/>
</dbReference>
<keyword evidence="2" id="KW-1185">Reference proteome</keyword>
<organism evidence="1 2">
    <name type="scientific">Ammoniphilus resinae</name>
    <dbReference type="NCBI Taxonomy" id="861532"/>
    <lineage>
        <taxon>Bacteria</taxon>
        <taxon>Bacillati</taxon>
        <taxon>Bacillota</taxon>
        <taxon>Bacilli</taxon>
        <taxon>Bacillales</taxon>
        <taxon>Paenibacillaceae</taxon>
        <taxon>Aneurinibacillus group</taxon>
        <taxon>Ammoniphilus</taxon>
    </lineage>
</organism>
<gene>
    <name evidence="1" type="ORF">J2Z37_003701</name>
</gene>
<proteinExistence type="predicted"/>
<protein>
    <submittedName>
        <fullName evidence="1">Uncharacterized protein</fullName>
    </submittedName>
</protein>
<reference evidence="1 2" key="1">
    <citation type="submission" date="2021-03" db="EMBL/GenBank/DDBJ databases">
        <title>Genomic Encyclopedia of Type Strains, Phase IV (KMG-IV): sequencing the most valuable type-strain genomes for metagenomic binning, comparative biology and taxonomic classification.</title>
        <authorList>
            <person name="Goeker M."/>
        </authorList>
    </citation>
    <scope>NUCLEOTIDE SEQUENCE [LARGE SCALE GENOMIC DNA]</scope>
    <source>
        <strain evidence="1 2">DSM 24738</strain>
    </source>
</reference>
<comment type="caution">
    <text evidence="1">The sequence shown here is derived from an EMBL/GenBank/DDBJ whole genome shotgun (WGS) entry which is preliminary data.</text>
</comment>
<name>A0ABS4GTT1_9BACL</name>
<evidence type="ECO:0000313" key="1">
    <source>
        <dbReference type="EMBL" id="MBP1933688.1"/>
    </source>
</evidence>
<dbReference type="RefSeq" id="WP_209811696.1">
    <property type="nucleotide sequence ID" value="NZ_JAGGKT010000012.1"/>
</dbReference>
<dbReference type="Proteomes" id="UP001519343">
    <property type="component" value="Unassembled WGS sequence"/>
</dbReference>
<sequence>MERKITEEQENVLRKFGFSVLEDRVHHKKMGIEKPLAEIVKYGSVEDLQDYIKTILRAS</sequence>
<accession>A0ABS4GTT1</accession>
<evidence type="ECO:0000313" key="2">
    <source>
        <dbReference type="Proteomes" id="UP001519343"/>
    </source>
</evidence>